<evidence type="ECO:0000256" key="2">
    <source>
        <dbReference type="ARBA" id="ARBA00005642"/>
    </source>
</evidence>
<feature type="active site" description="Nucleophile" evidence="5">
    <location>
        <position position="49"/>
    </location>
</feature>
<dbReference type="SUPFAM" id="SSF88697">
    <property type="entry name" value="PUA domain-like"/>
    <property type="match status" value="1"/>
</dbReference>
<feature type="domain" description="Pseudouridine synthase II N-terminal" evidence="6">
    <location>
        <begin position="34"/>
        <end position="181"/>
    </location>
</feature>
<proteinExistence type="inferred from homology"/>
<dbReference type="EC" id="5.4.99.25" evidence="5"/>
<dbReference type="GO" id="GO:0003723">
    <property type="term" value="F:RNA binding"/>
    <property type="evidence" value="ECO:0007669"/>
    <property type="project" value="InterPro"/>
</dbReference>
<keyword evidence="3 5" id="KW-0819">tRNA processing</keyword>
<dbReference type="Pfam" id="PF01509">
    <property type="entry name" value="TruB_N"/>
    <property type="match status" value="1"/>
</dbReference>
<dbReference type="InterPro" id="IPR015240">
    <property type="entry name" value="tRNA_sdUridine_synth_fam1_C"/>
</dbReference>
<dbReference type="GO" id="GO:0160148">
    <property type="term" value="F:tRNA pseudouridine(55) synthase activity"/>
    <property type="evidence" value="ECO:0007669"/>
    <property type="project" value="UniProtKB-EC"/>
</dbReference>
<organism evidence="9 10">
    <name type="scientific">Candidatus Methylophosphatis roskildensis</name>
    <dbReference type="NCBI Taxonomy" id="2899263"/>
    <lineage>
        <taxon>Bacteria</taxon>
        <taxon>Pseudomonadati</taxon>
        <taxon>Pseudomonadota</taxon>
        <taxon>Betaproteobacteria</taxon>
        <taxon>Nitrosomonadales</taxon>
        <taxon>Sterolibacteriaceae</taxon>
        <taxon>Candidatus Methylophosphatis</taxon>
    </lineage>
</organism>
<comment type="similarity">
    <text evidence="2 5">Belongs to the pseudouridine synthase TruB family. Type 1 subfamily.</text>
</comment>
<gene>
    <name evidence="5 9" type="primary">truB</name>
    <name evidence="9" type="ORF">IPH26_07335</name>
</gene>
<dbReference type="InterPro" id="IPR015947">
    <property type="entry name" value="PUA-like_sf"/>
</dbReference>
<evidence type="ECO:0000259" key="6">
    <source>
        <dbReference type="Pfam" id="PF01509"/>
    </source>
</evidence>
<dbReference type="NCBIfam" id="TIGR00431">
    <property type="entry name" value="TruB"/>
    <property type="match status" value="1"/>
</dbReference>
<reference evidence="10" key="1">
    <citation type="journal article" date="2021" name="Nat. Commun.">
        <title>Connecting structure to function with the recovery of over 1000 high-quality metagenome-assembled genomes from activated sludge using long-read sequencing.</title>
        <authorList>
            <person name="Singleton C.M."/>
            <person name="Petriglieri F."/>
            <person name="Kristensen J.M."/>
            <person name="Kirkegaard R.H."/>
            <person name="Michaelsen T.Y."/>
            <person name="Andersen M.H."/>
            <person name="Kondrotaite Z."/>
            <person name="Karst S.M."/>
            <person name="Dueholm M.S."/>
            <person name="Nielsen P.H."/>
            <person name="Albertsen M."/>
        </authorList>
    </citation>
    <scope>NUCLEOTIDE SEQUENCE [LARGE SCALE GENOMIC DNA]</scope>
</reference>
<dbReference type="InterPro" id="IPR036974">
    <property type="entry name" value="PUA_sf"/>
</dbReference>
<comment type="catalytic activity">
    <reaction evidence="1 5">
        <text>uridine(55) in tRNA = pseudouridine(55) in tRNA</text>
        <dbReference type="Rhea" id="RHEA:42532"/>
        <dbReference type="Rhea" id="RHEA-COMP:10101"/>
        <dbReference type="Rhea" id="RHEA-COMP:10102"/>
        <dbReference type="ChEBI" id="CHEBI:65314"/>
        <dbReference type="ChEBI" id="CHEBI:65315"/>
        <dbReference type="EC" id="5.4.99.25"/>
    </reaction>
</comment>
<evidence type="ECO:0000256" key="5">
    <source>
        <dbReference type="HAMAP-Rule" id="MF_01080"/>
    </source>
</evidence>
<dbReference type="PANTHER" id="PTHR13767:SF2">
    <property type="entry name" value="PSEUDOURIDYLATE SYNTHASE TRUB1"/>
    <property type="match status" value="1"/>
</dbReference>
<feature type="domain" description="tRNA pseudouridylate synthase B C-terminal" evidence="8">
    <location>
        <begin position="182"/>
        <end position="238"/>
    </location>
</feature>
<dbReference type="Proteomes" id="UP000807785">
    <property type="component" value="Unassembled WGS sequence"/>
</dbReference>
<evidence type="ECO:0000256" key="1">
    <source>
        <dbReference type="ARBA" id="ARBA00000385"/>
    </source>
</evidence>
<sequence length="313" mass="33622">MHSPRRSPRSKVDGVILLDKPTGISSNAALQRVRRAFNAAKGGHTGTLDPLASGLLPLCLGEATKFSQTLLDADKAYEVELRLGVCTSTGDAEGQVIEIRPANVTRADLAAACRRFIGEIDQVPPMYSALKVAGRPLYAYAREGVTLERKSRRVTIERIEVLGSEMDTARLAVDCSKGTYMRVLTEDIGALLGCGAHLVSLRRTRIGRFRIDEAIPLAQIEADPSGAPAWLLPVDHLLADRPSVSLDEQAARRFAHGQTTTVTTQVNDGLVRVYGPTGRFIGAADHESGQLRPRRLLGASDSAGQPPKSLAAN</sequence>
<dbReference type="SUPFAM" id="SSF55120">
    <property type="entry name" value="Pseudouridine synthase"/>
    <property type="match status" value="1"/>
</dbReference>
<evidence type="ECO:0000256" key="3">
    <source>
        <dbReference type="ARBA" id="ARBA00022694"/>
    </source>
</evidence>
<dbReference type="HAMAP" id="MF_01080">
    <property type="entry name" value="TruB_bact"/>
    <property type="match status" value="1"/>
</dbReference>
<dbReference type="Gene3D" id="3.30.2350.10">
    <property type="entry name" value="Pseudouridine synthase"/>
    <property type="match status" value="1"/>
</dbReference>
<keyword evidence="4 5" id="KW-0413">Isomerase</keyword>
<dbReference type="InterPro" id="IPR032819">
    <property type="entry name" value="TruB_C"/>
</dbReference>
<name>A0A9D7E247_9PROT</name>
<comment type="caution">
    <text evidence="9">The sequence shown here is derived from an EMBL/GenBank/DDBJ whole genome shotgun (WGS) entry which is preliminary data.</text>
</comment>
<dbReference type="InterPro" id="IPR002501">
    <property type="entry name" value="PsdUridine_synth_N"/>
</dbReference>
<dbReference type="AlphaFoldDB" id="A0A9D7E247"/>
<dbReference type="InterPro" id="IPR014780">
    <property type="entry name" value="tRNA_psdUridine_synth_TruB"/>
</dbReference>
<dbReference type="CDD" id="cd02573">
    <property type="entry name" value="PseudoU_synth_EcTruB"/>
    <property type="match status" value="1"/>
</dbReference>
<dbReference type="CDD" id="cd21152">
    <property type="entry name" value="PUA_TruB_bacterial"/>
    <property type="match status" value="1"/>
</dbReference>
<evidence type="ECO:0000259" key="7">
    <source>
        <dbReference type="Pfam" id="PF09157"/>
    </source>
</evidence>
<comment type="function">
    <text evidence="5">Responsible for synthesis of pseudouridine from uracil-55 in the psi GC loop of transfer RNAs.</text>
</comment>
<accession>A0A9D7E247</accession>
<evidence type="ECO:0000313" key="9">
    <source>
        <dbReference type="EMBL" id="MBK6972764.1"/>
    </source>
</evidence>
<protein>
    <recommendedName>
        <fullName evidence="5">tRNA pseudouridine synthase B</fullName>
        <ecNumber evidence="5">5.4.99.25</ecNumber>
    </recommendedName>
    <alternativeName>
        <fullName evidence="5">tRNA pseudouridine(55) synthase</fullName>
        <shortName evidence="5">Psi55 synthase</shortName>
    </alternativeName>
    <alternativeName>
        <fullName evidence="5">tRNA pseudouridylate synthase</fullName>
    </alternativeName>
    <alternativeName>
        <fullName evidence="5">tRNA-uridine isomerase</fullName>
    </alternativeName>
</protein>
<dbReference type="Pfam" id="PF09157">
    <property type="entry name" value="TruB-C_2"/>
    <property type="match status" value="1"/>
</dbReference>
<dbReference type="Gene3D" id="2.30.130.10">
    <property type="entry name" value="PUA domain"/>
    <property type="match status" value="1"/>
</dbReference>
<dbReference type="GO" id="GO:1990481">
    <property type="term" value="P:mRNA pseudouridine synthesis"/>
    <property type="evidence" value="ECO:0007669"/>
    <property type="project" value="TreeGrafter"/>
</dbReference>
<evidence type="ECO:0000256" key="4">
    <source>
        <dbReference type="ARBA" id="ARBA00023235"/>
    </source>
</evidence>
<feature type="domain" description="tRNA pseudouridine synthase II TruB subfamily 1 C-terminal" evidence="7">
    <location>
        <begin position="242"/>
        <end position="297"/>
    </location>
</feature>
<dbReference type="InterPro" id="IPR020103">
    <property type="entry name" value="PsdUridine_synth_cat_dom_sf"/>
</dbReference>
<dbReference type="PANTHER" id="PTHR13767">
    <property type="entry name" value="TRNA-PSEUDOURIDINE SYNTHASE"/>
    <property type="match status" value="1"/>
</dbReference>
<dbReference type="GO" id="GO:0031119">
    <property type="term" value="P:tRNA pseudouridine synthesis"/>
    <property type="evidence" value="ECO:0007669"/>
    <property type="project" value="UniProtKB-UniRule"/>
</dbReference>
<dbReference type="EMBL" id="JADJEV010000003">
    <property type="protein sequence ID" value="MBK6972764.1"/>
    <property type="molecule type" value="Genomic_DNA"/>
</dbReference>
<evidence type="ECO:0000313" key="10">
    <source>
        <dbReference type="Proteomes" id="UP000807785"/>
    </source>
</evidence>
<evidence type="ECO:0000259" key="8">
    <source>
        <dbReference type="Pfam" id="PF16198"/>
    </source>
</evidence>
<dbReference type="Pfam" id="PF16198">
    <property type="entry name" value="TruB_C_2"/>
    <property type="match status" value="1"/>
</dbReference>